<evidence type="ECO:0000256" key="1">
    <source>
        <dbReference type="ARBA" id="ARBA00008001"/>
    </source>
</evidence>
<proteinExistence type="inferred from homology"/>
<evidence type="ECO:0000256" key="11">
    <source>
        <dbReference type="ARBA" id="ARBA00023242"/>
    </source>
</evidence>
<keyword evidence="17" id="KW-1185">Reference proteome</keyword>
<sequence length="590" mass="69525">MKTLIKMNSKRKRYVPYHIRRPLSINRRCSKPESRKVKYSIPIKTYNSTVNLFASKCRIRKTGRTMAKISEYHILESKNTGREICHKILNTDIGLNEDEIDKNVNFHVVMPALSPILELFKNRHNRFNYFEKLKFIVARDSEKYAKKYKNQIHRRSLQSFFSLLLYENVPSQLFGTTQNFKVIKRTICRLLKTVPKKKLITKAFKRTVRPTNATGASLNMQPLFNKFDISKIEWLHLIDNNTVRWIIVLKLLHWFFAQYIVKILHKYVVLISVKSQWVYIAKDDWCKMQEEFIKEKIRTHGLVPRTPVKVDESKFNIPIGTYKFIPSSSSLRALLLAKYNIKEKFDDIDVVLRFLQQLYVTYFNENGIPTIASCKQAVFKFKASTKNQLYYVRCDIQDAFGSIIQEKLYNIITTCCRQLQTYLVLRAYTMSRNRRNIETVQFLSHYLKETISKKAVISKKKPILVKIRRLVAKINKLIFEQKVKFDCQVYSIKHGVPQGMRVSPILSDIYYQNMFKEIFSVYANNGLLCTYVDDILYITENEHYATEFLEIIRNGIPEYNAKFNPSKIQSNVGLPYTPTKIKFLGWDVTL</sequence>
<keyword evidence="8 14" id="KW-0460">Magnesium</keyword>
<keyword evidence="5 14" id="KW-0808">Transferase</keyword>
<dbReference type="PROSITE" id="PS50878">
    <property type="entry name" value="RT_POL"/>
    <property type="match status" value="1"/>
</dbReference>
<evidence type="ECO:0000259" key="15">
    <source>
        <dbReference type="PROSITE" id="PS50878"/>
    </source>
</evidence>
<evidence type="ECO:0000256" key="13">
    <source>
        <dbReference type="ARBA" id="ARBA00048173"/>
    </source>
</evidence>
<dbReference type="PANTHER" id="PTHR12066">
    <property type="entry name" value="TELOMERASE REVERSE TRANSCRIPTASE"/>
    <property type="match status" value="1"/>
</dbReference>
<organism evidence="16 17">
    <name type="scientific">Lasius platythorax</name>
    <dbReference type="NCBI Taxonomy" id="488582"/>
    <lineage>
        <taxon>Eukaryota</taxon>
        <taxon>Metazoa</taxon>
        <taxon>Ecdysozoa</taxon>
        <taxon>Arthropoda</taxon>
        <taxon>Hexapoda</taxon>
        <taxon>Insecta</taxon>
        <taxon>Pterygota</taxon>
        <taxon>Neoptera</taxon>
        <taxon>Endopterygota</taxon>
        <taxon>Hymenoptera</taxon>
        <taxon>Apocrita</taxon>
        <taxon>Aculeata</taxon>
        <taxon>Formicoidea</taxon>
        <taxon>Formicidae</taxon>
        <taxon>Formicinae</taxon>
        <taxon>Lasius</taxon>
        <taxon>Lasius</taxon>
    </lineage>
</organism>
<keyword evidence="10 14" id="KW-0695">RNA-directed DNA polymerase</keyword>
<dbReference type="GO" id="GO:0042162">
    <property type="term" value="F:telomeric DNA binding"/>
    <property type="evidence" value="ECO:0007669"/>
    <property type="project" value="TreeGrafter"/>
</dbReference>
<dbReference type="PANTHER" id="PTHR12066:SF0">
    <property type="entry name" value="TELOMERASE REVERSE TRANSCRIPTASE"/>
    <property type="match status" value="1"/>
</dbReference>
<evidence type="ECO:0000256" key="9">
    <source>
        <dbReference type="ARBA" id="ARBA00022895"/>
    </source>
</evidence>
<keyword evidence="9 14" id="KW-0779">Telomere</keyword>
<evidence type="ECO:0000256" key="4">
    <source>
        <dbReference type="ARBA" id="ARBA00022454"/>
    </source>
</evidence>
<dbReference type="GO" id="GO:0003720">
    <property type="term" value="F:telomerase activity"/>
    <property type="evidence" value="ECO:0007669"/>
    <property type="project" value="InterPro"/>
</dbReference>
<dbReference type="CDD" id="cd01648">
    <property type="entry name" value="TERT"/>
    <property type="match status" value="1"/>
</dbReference>
<dbReference type="GO" id="GO:0000333">
    <property type="term" value="C:telomerase catalytic core complex"/>
    <property type="evidence" value="ECO:0007669"/>
    <property type="project" value="TreeGrafter"/>
</dbReference>
<evidence type="ECO:0000256" key="2">
    <source>
        <dbReference type="ARBA" id="ARBA00012493"/>
    </source>
</evidence>
<dbReference type="GO" id="GO:0007004">
    <property type="term" value="P:telomere maintenance via telomerase"/>
    <property type="evidence" value="ECO:0007669"/>
    <property type="project" value="TreeGrafter"/>
</dbReference>
<gene>
    <name evidence="16" type="ORF">LPLAT_LOCUS7811</name>
</gene>
<comment type="catalytic activity">
    <reaction evidence="13 14">
        <text>DNA(n) + a 2'-deoxyribonucleoside 5'-triphosphate = DNA(n+1) + diphosphate</text>
        <dbReference type="Rhea" id="RHEA:22508"/>
        <dbReference type="Rhea" id="RHEA-COMP:17339"/>
        <dbReference type="Rhea" id="RHEA-COMP:17340"/>
        <dbReference type="ChEBI" id="CHEBI:33019"/>
        <dbReference type="ChEBI" id="CHEBI:61560"/>
        <dbReference type="ChEBI" id="CHEBI:173112"/>
        <dbReference type="EC" id="2.7.7.49"/>
    </reaction>
</comment>
<dbReference type="SMART" id="SM00975">
    <property type="entry name" value="Telomerase_RBD"/>
    <property type="match status" value="1"/>
</dbReference>
<reference evidence="16" key="1">
    <citation type="submission" date="2024-04" db="EMBL/GenBank/DDBJ databases">
        <authorList>
            <consortium name="Molecular Ecology Group"/>
        </authorList>
    </citation>
    <scope>NUCLEOTIDE SEQUENCE</scope>
</reference>
<evidence type="ECO:0000313" key="17">
    <source>
        <dbReference type="Proteomes" id="UP001497644"/>
    </source>
</evidence>
<dbReference type="Pfam" id="PF00078">
    <property type="entry name" value="RVT_1"/>
    <property type="match status" value="1"/>
</dbReference>
<evidence type="ECO:0000256" key="7">
    <source>
        <dbReference type="ARBA" id="ARBA00022723"/>
    </source>
</evidence>
<evidence type="ECO:0000256" key="12">
    <source>
        <dbReference type="ARBA" id="ARBA00032044"/>
    </source>
</evidence>
<evidence type="ECO:0000256" key="5">
    <source>
        <dbReference type="ARBA" id="ARBA00022679"/>
    </source>
</evidence>
<evidence type="ECO:0000256" key="8">
    <source>
        <dbReference type="ARBA" id="ARBA00022842"/>
    </source>
</evidence>
<dbReference type="Gene3D" id="3.30.70.2630">
    <property type="match status" value="1"/>
</dbReference>
<dbReference type="GO" id="GO:0000781">
    <property type="term" value="C:chromosome, telomeric region"/>
    <property type="evidence" value="ECO:0007669"/>
    <property type="project" value="UniProtKB-SubCell"/>
</dbReference>
<evidence type="ECO:0000256" key="6">
    <source>
        <dbReference type="ARBA" id="ARBA00022695"/>
    </source>
</evidence>
<dbReference type="GO" id="GO:0070034">
    <property type="term" value="F:telomerase RNA binding"/>
    <property type="evidence" value="ECO:0007669"/>
    <property type="project" value="TreeGrafter"/>
</dbReference>
<evidence type="ECO:0000256" key="10">
    <source>
        <dbReference type="ARBA" id="ARBA00022918"/>
    </source>
</evidence>
<dbReference type="Proteomes" id="UP001497644">
    <property type="component" value="Chromosome 3"/>
</dbReference>
<dbReference type="AlphaFoldDB" id="A0AAV2NPS1"/>
<evidence type="ECO:0000313" key="16">
    <source>
        <dbReference type="EMBL" id="CAL1681885.1"/>
    </source>
</evidence>
<keyword evidence="6 14" id="KW-0548">Nucleotidyltransferase</keyword>
<dbReference type="PRINTS" id="PR01365">
    <property type="entry name" value="TELOMERASERT"/>
</dbReference>
<feature type="domain" description="Reverse transcriptase" evidence="15">
    <location>
        <begin position="306"/>
        <end position="588"/>
    </location>
</feature>
<dbReference type="InterPro" id="IPR043502">
    <property type="entry name" value="DNA/RNA_pol_sf"/>
</dbReference>
<name>A0AAV2NPS1_9HYME</name>
<dbReference type="InterPro" id="IPR000477">
    <property type="entry name" value="RT_dom"/>
</dbReference>
<dbReference type="Gene3D" id="1.10.132.70">
    <property type="match status" value="1"/>
</dbReference>
<keyword evidence="11 14" id="KW-0539">Nucleus</keyword>
<dbReference type="EC" id="2.7.7.49" evidence="2 14"/>
<dbReference type="InterPro" id="IPR003545">
    <property type="entry name" value="Telomerase_RT"/>
</dbReference>
<evidence type="ECO:0000256" key="3">
    <source>
        <dbReference type="ARBA" id="ARBA00016182"/>
    </source>
</evidence>
<evidence type="ECO:0000256" key="14">
    <source>
        <dbReference type="RuleBase" id="RU365061"/>
    </source>
</evidence>
<dbReference type="GO" id="GO:0046872">
    <property type="term" value="F:metal ion binding"/>
    <property type="evidence" value="ECO:0007669"/>
    <property type="project" value="UniProtKB-KW"/>
</dbReference>
<comment type="similarity">
    <text evidence="1 14">Belongs to the reverse transcriptase family. Telomerase subfamily.</text>
</comment>
<accession>A0AAV2NPS1</accession>
<dbReference type="EMBL" id="OZ034826">
    <property type="protein sequence ID" value="CAL1681885.1"/>
    <property type="molecule type" value="Genomic_DNA"/>
</dbReference>
<keyword evidence="7 14" id="KW-0479">Metal-binding</keyword>
<comment type="subcellular location">
    <subcellularLocation>
        <location evidence="14">Nucleus</location>
    </subcellularLocation>
    <subcellularLocation>
        <location evidence="14">Chromosome</location>
        <location evidence="14">Telomere</location>
    </subcellularLocation>
</comment>
<keyword evidence="4 14" id="KW-0158">Chromosome</keyword>
<dbReference type="InterPro" id="IPR021891">
    <property type="entry name" value="Telomerase_RBD"/>
</dbReference>
<comment type="function">
    <text evidence="14">Telomerase is a ribonucleoprotein enzyme essential for the replication of chromosome termini in most eukaryotes. It elongates telomeres. It is a reverse transcriptase that adds simple sequence repeats to chromosome ends by copying a template sequence within the RNA component of the enzyme.</text>
</comment>
<dbReference type="SUPFAM" id="SSF56672">
    <property type="entry name" value="DNA/RNA polymerases"/>
    <property type="match status" value="1"/>
</dbReference>
<protein>
    <recommendedName>
        <fullName evidence="3 14">Telomerase reverse transcriptase</fullName>
        <ecNumber evidence="2 14">2.7.7.49</ecNumber>
    </recommendedName>
    <alternativeName>
        <fullName evidence="12 14">Telomerase catalytic subunit</fullName>
    </alternativeName>
</protein>